<dbReference type="PROSITE" id="PS00018">
    <property type="entry name" value="EF_HAND_1"/>
    <property type="match status" value="1"/>
</dbReference>
<name>A0A1I4ZNA4_9GAMM</name>
<dbReference type="InterPro" id="IPR011992">
    <property type="entry name" value="EF-hand-dom_pair"/>
</dbReference>
<dbReference type="OrthoDB" id="6025648at2"/>
<dbReference type="Pfam" id="PF13202">
    <property type="entry name" value="EF-hand_5"/>
    <property type="match status" value="2"/>
</dbReference>
<sequence>MNFRHLMSLLASTLVFAAVSANAAADDMSGHQASAPEWTDADSNRDGYLSKEELVPYPTLGQDFARIDTNSDGKLSKDEYVSWMSMDHDMRKDDKH</sequence>
<organism evidence="3 4">
    <name type="scientific">Dokdonella immobilis</name>
    <dbReference type="NCBI Taxonomy" id="578942"/>
    <lineage>
        <taxon>Bacteria</taxon>
        <taxon>Pseudomonadati</taxon>
        <taxon>Pseudomonadota</taxon>
        <taxon>Gammaproteobacteria</taxon>
        <taxon>Lysobacterales</taxon>
        <taxon>Rhodanobacteraceae</taxon>
        <taxon>Dokdonella</taxon>
    </lineage>
</organism>
<dbReference type="STRING" id="578942.SAMN05216289_12733"/>
<evidence type="ECO:0000313" key="4">
    <source>
        <dbReference type="Proteomes" id="UP000198575"/>
    </source>
</evidence>
<keyword evidence="4" id="KW-1185">Reference proteome</keyword>
<dbReference type="InterPro" id="IPR002048">
    <property type="entry name" value="EF_hand_dom"/>
</dbReference>
<feature type="domain" description="EF-hand" evidence="2">
    <location>
        <begin position="55"/>
        <end position="90"/>
    </location>
</feature>
<reference evidence="3 4" key="1">
    <citation type="submission" date="2016-10" db="EMBL/GenBank/DDBJ databases">
        <authorList>
            <person name="de Groot N.N."/>
        </authorList>
    </citation>
    <scope>NUCLEOTIDE SEQUENCE [LARGE SCALE GENOMIC DNA]</scope>
    <source>
        <strain evidence="3 4">CGMCC 1.7659</strain>
    </source>
</reference>
<dbReference type="PROSITE" id="PS50222">
    <property type="entry name" value="EF_HAND_2"/>
    <property type="match status" value="1"/>
</dbReference>
<dbReference type="GO" id="GO:0005509">
    <property type="term" value="F:calcium ion binding"/>
    <property type="evidence" value="ECO:0007669"/>
    <property type="project" value="InterPro"/>
</dbReference>
<dbReference type="InterPro" id="IPR018247">
    <property type="entry name" value="EF_Hand_1_Ca_BS"/>
</dbReference>
<protein>
    <submittedName>
        <fullName evidence="3">EF hand</fullName>
    </submittedName>
</protein>
<evidence type="ECO:0000313" key="3">
    <source>
        <dbReference type="EMBL" id="SFN51668.1"/>
    </source>
</evidence>
<dbReference type="Gene3D" id="1.10.238.10">
    <property type="entry name" value="EF-hand"/>
    <property type="match status" value="1"/>
</dbReference>
<accession>A0A1I4ZNA4</accession>
<dbReference type="SUPFAM" id="SSF47473">
    <property type="entry name" value="EF-hand"/>
    <property type="match status" value="1"/>
</dbReference>
<gene>
    <name evidence="3" type="ORF">SAMN05216289_12733</name>
</gene>
<dbReference type="EMBL" id="FOVF01000027">
    <property type="protein sequence ID" value="SFN51668.1"/>
    <property type="molecule type" value="Genomic_DNA"/>
</dbReference>
<proteinExistence type="predicted"/>
<keyword evidence="1" id="KW-0732">Signal</keyword>
<dbReference type="RefSeq" id="WP_092409597.1">
    <property type="nucleotide sequence ID" value="NZ_FOVF01000027.1"/>
</dbReference>
<evidence type="ECO:0000259" key="2">
    <source>
        <dbReference type="PROSITE" id="PS50222"/>
    </source>
</evidence>
<dbReference type="AlphaFoldDB" id="A0A1I4ZNA4"/>
<dbReference type="Proteomes" id="UP000198575">
    <property type="component" value="Unassembled WGS sequence"/>
</dbReference>
<feature type="signal peptide" evidence="1">
    <location>
        <begin position="1"/>
        <end position="23"/>
    </location>
</feature>
<evidence type="ECO:0000256" key="1">
    <source>
        <dbReference type="SAM" id="SignalP"/>
    </source>
</evidence>
<feature type="chain" id="PRO_5011687862" evidence="1">
    <location>
        <begin position="24"/>
        <end position="96"/>
    </location>
</feature>